<evidence type="ECO:0000256" key="3">
    <source>
        <dbReference type="ARBA" id="ARBA00022458"/>
    </source>
</evidence>
<dbReference type="OrthoDB" id="9808363at2"/>
<dbReference type="InterPro" id="IPR003439">
    <property type="entry name" value="ABC_transporter-like_ATP-bd"/>
</dbReference>
<feature type="domain" description="ABC transporter" evidence="6">
    <location>
        <begin position="5"/>
        <end position="232"/>
    </location>
</feature>
<dbReference type="Gene3D" id="3.40.50.300">
    <property type="entry name" value="P-loop containing nucleotide triphosphate hydrolases"/>
    <property type="match status" value="1"/>
</dbReference>
<evidence type="ECO:0000256" key="1">
    <source>
        <dbReference type="ARBA" id="ARBA00005417"/>
    </source>
</evidence>
<dbReference type="SMART" id="SM00382">
    <property type="entry name" value="AAA"/>
    <property type="match status" value="1"/>
</dbReference>
<evidence type="ECO:0000259" key="6">
    <source>
        <dbReference type="PROSITE" id="PS50893"/>
    </source>
</evidence>
<dbReference type="RefSeq" id="WP_011583890.1">
    <property type="nucleotide sequence ID" value="NC_008255.1"/>
</dbReference>
<sequence>MSEILKLEAVTKIFGSYTAIESVSLSLKKNSVLGLLGPNGAGKTTLLRLITQIVLPDSGQLFFNGEQLQEAHRTKMGYLPEERGLYRKMRVQEQLIYFAQLRGLSPREAKHQSRDWLKRLEIEHLQSQVLETLSKGQQQKIQFISAVVHQPELLILDEPFSGFDPANAEVIKKEIQALQRSGTTIIYSTHRMDTVEDVCTELVLINQAKIVLQGEPHAIRKQFDKGYIRLIYSGTLPDSAKAGIIEQKQLTDVKASYVLSSALDKKMLLSLLIEQGEVHAFEEYLPSMYELFLEHVNKPMV</sequence>
<keyword evidence="2" id="KW-0813">Transport</keyword>
<dbReference type="InterPro" id="IPR050763">
    <property type="entry name" value="ABC_transporter_ATP-binding"/>
</dbReference>
<keyword evidence="8" id="KW-1185">Reference proteome</keyword>
<protein>
    <submittedName>
        <fullName evidence="7">ABC transporter, ATP-binding protein</fullName>
    </submittedName>
</protein>
<accession>A0A6N4SN96</accession>
<dbReference type="GO" id="GO:0016887">
    <property type="term" value="F:ATP hydrolysis activity"/>
    <property type="evidence" value="ECO:0007669"/>
    <property type="project" value="InterPro"/>
</dbReference>
<organism evidence="7 8">
    <name type="scientific">Cytophaga hutchinsonii (strain ATCC 33406 / DSM 1761 / CIP 103989 / NBRC 15051 / NCIMB 9469 / D465)</name>
    <dbReference type="NCBI Taxonomy" id="269798"/>
    <lineage>
        <taxon>Bacteria</taxon>
        <taxon>Pseudomonadati</taxon>
        <taxon>Bacteroidota</taxon>
        <taxon>Cytophagia</taxon>
        <taxon>Cytophagales</taxon>
        <taxon>Cytophagaceae</taxon>
        <taxon>Cytophaga</taxon>
    </lineage>
</organism>
<evidence type="ECO:0000313" key="7">
    <source>
        <dbReference type="EMBL" id="ABG57774.1"/>
    </source>
</evidence>
<dbReference type="Pfam" id="PF13732">
    <property type="entry name" value="DrrA1-3_C"/>
    <property type="match status" value="1"/>
</dbReference>
<evidence type="ECO:0000256" key="5">
    <source>
        <dbReference type="ARBA" id="ARBA00022840"/>
    </source>
</evidence>
<evidence type="ECO:0000313" key="8">
    <source>
        <dbReference type="Proteomes" id="UP000001822"/>
    </source>
</evidence>
<name>A0A6N4SN96_CYTH3</name>
<dbReference type="Pfam" id="PF00005">
    <property type="entry name" value="ABC_tran"/>
    <property type="match status" value="1"/>
</dbReference>
<dbReference type="PANTHER" id="PTHR42711">
    <property type="entry name" value="ABC TRANSPORTER ATP-BINDING PROTEIN"/>
    <property type="match status" value="1"/>
</dbReference>
<dbReference type="PANTHER" id="PTHR42711:SF5">
    <property type="entry name" value="ABC TRANSPORTER ATP-BINDING PROTEIN NATA"/>
    <property type="match status" value="1"/>
</dbReference>
<dbReference type="InterPro" id="IPR003593">
    <property type="entry name" value="AAA+_ATPase"/>
</dbReference>
<dbReference type="InterPro" id="IPR017871">
    <property type="entry name" value="ABC_transporter-like_CS"/>
</dbReference>
<dbReference type="GO" id="GO:0005524">
    <property type="term" value="F:ATP binding"/>
    <property type="evidence" value="ECO:0007669"/>
    <property type="project" value="UniProtKB-KW"/>
</dbReference>
<dbReference type="EMBL" id="CP000383">
    <property type="protein sequence ID" value="ABG57774.1"/>
    <property type="molecule type" value="Genomic_DNA"/>
</dbReference>
<dbReference type="InterPro" id="IPR027417">
    <property type="entry name" value="P-loop_NTPase"/>
</dbReference>
<proteinExistence type="inferred from homology"/>
<dbReference type="AlphaFoldDB" id="A0A6N4SN96"/>
<evidence type="ECO:0000256" key="2">
    <source>
        <dbReference type="ARBA" id="ARBA00022448"/>
    </source>
</evidence>
<comment type="similarity">
    <text evidence="1">Belongs to the ABC transporter superfamily.</text>
</comment>
<dbReference type="Proteomes" id="UP000001822">
    <property type="component" value="Chromosome"/>
</dbReference>
<dbReference type="PROSITE" id="PS00211">
    <property type="entry name" value="ABC_TRANSPORTER_1"/>
    <property type="match status" value="1"/>
</dbReference>
<dbReference type="InterPro" id="IPR025302">
    <property type="entry name" value="DrrA1/2-like_C"/>
</dbReference>
<dbReference type="SUPFAM" id="SSF52540">
    <property type="entry name" value="P-loop containing nucleoside triphosphate hydrolases"/>
    <property type="match status" value="1"/>
</dbReference>
<keyword evidence="3" id="KW-0536">Nodulation</keyword>
<dbReference type="CDD" id="cd03269">
    <property type="entry name" value="ABC_putative_ATPase"/>
    <property type="match status" value="1"/>
</dbReference>
<dbReference type="KEGG" id="chu:CHU_0485"/>
<keyword evidence="5 7" id="KW-0067">ATP-binding</keyword>
<reference evidence="7 8" key="1">
    <citation type="journal article" date="2007" name="Appl. Environ. Microbiol.">
        <title>Genome sequence of the cellulolytic gliding bacterium Cytophaga hutchinsonii.</title>
        <authorList>
            <person name="Xie G."/>
            <person name="Bruce D.C."/>
            <person name="Challacombe J.F."/>
            <person name="Chertkov O."/>
            <person name="Detter J.C."/>
            <person name="Gilna P."/>
            <person name="Han C.S."/>
            <person name="Lucas S."/>
            <person name="Misra M."/>
            <person name="Myers G.L."/>
            <person name="Richardson P."/>
            <person name="Tapia R."/>
            <person name="Thayer N."/>
            <person name="Thompson L.S."/>
            <person name="Brettin T.S."/>
            <person name="Henrissat B."/>
            <person name="Wilson D.B."/>
            <person name="McBride M.J."/>
        </authorList>
    </citation>
    <scope>NUCLEOTIDE SEQUENCE [LARGE SCALE GENOMIC DNA]</scope>
    <source>
        <strain evidence="8">ATCC 33406 / DSM 1761 / CIP 103989 / NBRC 15051 / NCIMB 9469 / D465</strain>
    </source>
</reference>
<evidence type="ECO:0000256" key="4">
    <source>
        <dbReference type="ARBA" id="ARBA00022741"/>
    </source>
</evidence>
<keyword evidence="4" id="KW-0547">Nucleotide-binding</keyword>
<gene>
    <name evidence="7" type="primary">natA</name>
    <name evidence="7" type="ordered locus">CHU_0485</name>
</gene>
<dbReference type="PROSITE" id="PS50893">
    <property type="entry name" value="ABC_TRANSPORTER_2"/>
    <property type="match status" value="1"/>
</dbReference>